<keyword evidence="3" id="KW-1185">Reference proteome</keyword>
<comment type="caution">
    <text evidence="2">The sequence shown here is derived from an EMBL/GenBank/DDBJ whole genome shotgun (WGS) entry which is preliminary data.</text>
</comment>
<organism evidence="2 3">
    <name type="scientific">Halolamina salina</name>
    <dbReference type="NCBI Taxonomy" id="1220023"/>
    <lineage>
        <taxon>Archaea</taxon>
        <taxon>Methanobacteriati</taxon>
        <taxon>Methanobacteriota</taxon>
        <taxon>Stenosarchaea group</taxon>
        <taxon>Halobacteria</taxon>
        <taxon>Halobacteriales</taxon>
        <taxon>Haloferacaceae</taxon>
    </lineage>
</organism>
<evidence type="ECO:0000256" key="1">
    <source>
        <dbReference type="SAM" id="MobiDB-lite"/>
    </source>
</evidence>
<feature type="non-terminal residue" evidence="2">
    <location>
        <position position="237"/>
    </location>
</feature>
<sequence length="237" mass="24406">VAARAAYLDRVLADLDARAADTQERNVDYRDEFGDRATAGLSKLIELGRGGTGERPTDAYTEPGKSDDDIVITPDASPGYLTLQSVDHGQVPSVPTGESAHPLTARTTNWIALPYGNAASGIVDTLLGGGSRQVSLDAAAGTLIAANRTVAATSPENRSDESAVLAANRDELAAAVGESVEEAERAVCDAATNGTGVGRSTCRAAVVDARDRWPTIGHRGQAMANGSYVPAFAAALA</sequence>
<name>A0ABD6BC59_9EURY</name>
<proteinExistence type="predicted"/>
<dbReference type="InterPro" id="IPR055710">
    <property type="entry name" value="DUF7286"/>
</dbReference>
<gene>
    <name evidence="2" type="ORF">ACFR9S_15125</name>
</gene>
<feature type="non-terminal residue" evidence="2">
    <location>
        <position position="1"/>
    </location>
</feature>
<evidence type="ECO:0000313" key="2">
    <source>
        <dbReference type="EMBL" id="MFD1527615.1"/>
    </source>
</evidence>
<dbReference type="AlphaFoldDB" id="A0ABD6BC59"/>
<dbReference type="EMBL" id="JBHUDH010000242">
    <property type="protein sequence ID" value="MFD1527615.1"/>
    <property type="molecule type" value="Genomic_DNA"/>
</dbReference>
<dbReference type="Pfam" id="PF23957">
    <property type="entry name" value="DUF7286"/>
    <property type="match status" value="1"/>
</dbReference>
<accession>A0ABD6BC59</accession>
<feature type="region of interest" description="Disordered" evidence="1">
    <location>
        <begin position="47"/>
        <end position="67"/>
    </location>
</feature>
<protein>
    <submittedName>
        <fullName evidence="2">Uncharacterized protein</fullName>
    </submittedName>
</protein>
<evidence type="ECO:0000313" key="3">
    <source>
        <dbReference type="Proteomes" id="UP001597111"/>
    </source>
</evidence>
<reference evidence="2 3" key="1">
    <citation type="journal article" date="2019" name="Int. J. Syst. Evol. Microbiol.">
        <title>The Global Catalogue of Microorganisms (GCM) 10K type strain sequencing project: providing services to taxonomists for standard genome sequencing and annotation.</title>
        <authorList>
            <consortium name="The Broad Institute Genomics Platform"/>
            <consortium name="The Broad Institute Genome Sequencing Center for Infectious Disease"/>
            <person name="Wu L."/>
            <person name="Ma J."/>
        </authorList>
    </citation>
    <scope>NUCLEOTIDE SEQUENCE [LARGE SCALE GENOMIC DNA]</scope>
    <source>
        <strain evidence="2 3">CGMCC 1.12285</strain>
    </source>
</reference>
<dbReference type="Proteomes" id="UP001597111">
    <property type="component" value="Unassembled WGS sequence"/>
</dbReference>